<reference evidence="1 2" key="2">
    <citation type="journal article" date="2018" name="Plant J.">
        <title>The Physcomitrella patens chromosome-scale assembly reveals moss genome structure and evolution.</title>
        <authorList>
            <person name="Lang D."/>
            <person name="Ullrich K.K."/>
            <person name="Murat F."/>
            <person name="Fuchs J."/>
            <person name="Jenkins J."/>
            <person name="Haas F.B."/>
            <person name="Piednoel M."/>
            <person name="Gundlach H."/>
            <person name="Van Bel M."/>
            <person name="Meyberg R."/>
            <person name="Vives C."/>
            <person name="Morata J."/>
            <person name="Symeonidi A."/>
            <person name="Hiss M."/>
            <person name="Muchero W."/>
            <person name="Kamisugi Y."/>
            <person name="Saleh O."/>
            <person name="Blanc G."/>
            <person name="Decker E.L."/>
            <person name="van Gessel N."/>
            <person name="Grimwood J."/>
            <person name="Hayes R.D."/>
            <person name="Graham S.W."/>
            <person name="Gunter L.E."/>
            <person name="McDaniel S.F."/>
            <person name="Hoernstein S.N.W."/>
            <person name="Larsson A."/>
            <person name="Li F.W."/>
            <person name="Perroud P.F."/>
            <person name="Phillips J."/>
            <person name="Ranjan P."/>
            <person name="Rokshar D.S."/>
            <person name="Rothfels C.J."/>
            <person name="Schneider L."/>
            <person name="Shu S."/>
            <person name="Stevenson D.W."/>
            <person name="Thummler F."/>
            <person name="Tillich M."/>
            <person name="Villarreal Aguilar J.C."/>
            <person name="Widiez T."/>
            <person name="Wong G.K."/>
            <person name="Wymore A."/>
            <person name="Zhang Y."/>
            <person name="Zimmer A.D."/>
            <person name="Quatrano R.S."/>
            <person name="Mayer K.F.X."/>
            <person name="Goodstein D."/>
            <person name="Casacuberta J.M."/>
            <person name="Vandepoele K."/>
            <person name="Reski R."/>
            <person name="Cuming A.C."/>
            <person name="Tuskan G.A."/>
            <person name="Maumus F."/>
            <person name="Salse J."/>
            <person name="Schmutz J."/>
            <person name="Rensing S.A."/>
        </authorList>
    </citation>
    <scope>NUCLEOTIDE SEQUENCE [LARGE SCALE GENOMIC DNA]</scope>
    <source>
        <strain evidence="1 2">cv. Gransden 2004</strain>
    </source>
</reference>
<dbReference type="EnsemblPlants" id="Pp3c4_30630V3.4">
    <property type="protein sequence ID" value="PAC:32919346.CDS.1"/>
    <property type="gene ID" value="Pp3c4_30630"/>
</dbReference>
<keyword evidence="2" id="KW-1185">Reference proteome</keyword>
<sequence length="52" mass="5604">MPQTGIHQAGVDDAPALLESSSRCFTHNPIVKISAAREASNPKAMRRTVQQS</sequence>
<dbReference type="Proteomes" id="UP000006727">
    <property type="component" value="Chromosome 4"/>
</dbReference>
<name>A0A7I3Z2Z8_PHYPA</name>
<dbReference type="EMBL" id="ABEU02000016">
    <property type="status" value="NOT_ANNOTATED_CDS"/>
    <property type="molecule type" value="Genomic_DNA"/>
</dbReference>
<dbReference type="EnsemblPlants" id="Pp3c16_4590V3.3">
    <property type="protein sequence ID" value="PAC:32983988.CDS.1"/>
    <property type="gene ID" value="Pp3c16_4590"/>
</dbReference>
<dbReference type="Gramene" id="Pp3c16_4590V3.3">
    <property type="protein sequence ID" value="PAC:32983988.CDS.1"/>
    <property type="gene ID" value="Pp3c16_4590"/>
</dbReference>
<organism evidence="1 2">
    <name type="scientific">Physcomitrium patens</name>
    <name type="common">Spreading-leaved earth moss</name>
    <name type="synonym">Physcomitrella patens</name>
    <dbReference type="NCBI Taxonomy" id="3218"/>
    <lineage>
        <taxon>Eukaryota</taxon>
        <taxon>Viridiplantae</taxon>
        <taxon>Streptophyta</taxon>
        <taxon>Embryophyta</taxon>
        <taxon>Bryophyta</taxon>
        <taxon>Bryophytina</taxon>
        <taxon>Bryopsida</taxon>
        <taxon>Funariidae</taxon>
        <taxon>Funariales</taxon>
        <taxon>Funariaceae</taxon>
        <taxon>Physcomitrium</taxon>
    </lineage>
</organism>
<dbReference type="Gramene" id="Pp3c4_30630V3.4">
    <property type="protein sequence ID" value="PAC:32919346.CDS.1"/>
    <property type="gene ID" value="Pp3c4_30630"/>
</dbReference>
<evidence type="ECO:0000313" key="1">
    <source>
        <dbReference type="EnsemblPlants" id="PAC:32919346.CDS.1"/>
    </source>
</evidence>
<dbReference type="EMBL" id="ABEU02000004">
    <property type="status" value="NOT_ANNOTATED_CDS"/>
    <property type="molecule type" value="Genomic_DNA"/>
</dbReference>
<evidence type="ECO:0000313" key="2">
    <source>
        <dbReference type="Proteomes" id="UP000006727"/>
    </source>
</evidence>
<reference evidence="1" key="3">
    <citation type="submission" date="2020-12" db="UniProtKB">
        <authorList>
            <consortium name="EnsemblPlants"/>
        </authorList>
    </citation>
    <scope>IDENTIFICATION</scope>
</reference>
<accession>A0A7I3Z2Z8</accession>
<dbReference type="Proteomes" id="UP000006727">
    <property type="component" value="Chromosome 16"/>
</dbReference>
<reference evidence="1 2" key="1">
    <citation type="journal article" date="2008" name="Science">
        <title>The Physcomitrella genome reveals evolutionary insights into the conquest of land by plants.</title>
        <authorList>
            <person name="Rensing S."/>
            <person name="Lang D."/>
            <person name="Zimmer A."/>
            <person name="Terry A."/>
            <person name="Salamov A."/>
            <person name="Shapiro H."/>
            <person name="Nishiyama T."/>
            <person name="Perroud P.-F."/>
            <person name="Lindquist E."/>
            <person name="Kamisugi Y."/>
            <person name="Tanahashi T."/>
            <person name="Sakakibara K."/>
            <person name="Fujita T."/>
            <person name="Oishi K."/>
            <person name="Shin-I T."/>
            <person name="Kuroki Y."/>
            <person name="Toyoda A."/>
            <person name="Suzuki Y."/>
            <person name="Hashimoto A."/>
            <person name="Yamaguchi K."/>
            <person name="Sugano A."/>
            <person name="Kohara Y."/>
            <person name="Fujiyama A."/>
            <person name="Anterola A."/>
            <person name="Aoki S."/>
            <person name="Ashton N."/>
            <person name="Barbazuk W.B."/>
            <person name="Barker E."/>
            <person name="Bennetzen J."/>
            <person name="Bezanilla M."/>
            <person name="Blankenship R."/>
            <person name="Cho S.H."/>
            <person name="Dutcher S."/>
            <person name="Estelle M."/>
            <person name="Fawcett J.A."/>
            <person name="Gundlach H."/>
            <person name="Hanada K."/>
            <person name="Heyl A."/>
            <person name="Hicks K.A."/>
            <person name="Hugh J."/>
            <person name="Lohr M."/>
            <person name="Mayer K."/>
            <person name="Melkozernov A."/>
            <person name="Murata T."/>
            <person name="Nelson D."/>
            <person name="Pils B."/>
            <person name="Prigge M."/>
            <person name="Reiss B."/>
            <person name="Renner T."/>
            <person name="Rombauts S."/>
            <person name="Rushton P."/>
            <person name="Sanderfoot A."/>
            <person name="Schween G."/>
            <person name="Shiu S.-H."/>
            <person name="Stueber K."/>
            <person name="Theodoulou F.L."/>
            <person name="Tu H."/>
            <person name="Van de Peer Y."/>
            <person name="Verrier P.J."/>
            <person name="Waters E."/>
            <person name="Wood A."/>
            <person name="Yang L."/>
            <person name="Cove D."/>
            <person name="Cuming A."/>
            <person name="Hasebe M."/>
            <person name="Lucas S."/>
            <person name="Mishler D.B."/>
            <person name="Reski R."/>
            <person name="Grigoriev I."/>
            <person name="Quatrano R.S."/>
            <person name="Boore J.L."/>
        </authorList>
    </citation>
    <scope>NUCLEOTIDE SEQUENCE [LARGE SCALE GENOMIC DNA]</scope>
    <source>
        <strain evidence="1 2">cv. Gransden 2004</strain>
    </source>
</reference>
<protein>
    <submittedName>
        <fullName evidence="1">Uncharacterized protein</fullName>
    </submittedName>
</protein>
<proteinExistence type="predicted"/>
<dbReference type="AlphaFoldDB" id="A0A7I3Z2Z8"/>